<reference evidence="1 2" key="1">
    <citation type="submission" date="2020-10" db="EMBL/GenBank/DDBJ databases">
        <title>Identification of Nocardia species via Next-generation sequencing and recognition of intraspecies genetic diversity.</title>
        <authorList>
            <person name="Li P."/>
            <person name="Li P."/>
            <person name="Lu B."/>
        </authorList>
    </citation>
    <scope>NUCLEOTIDE SEQUENCE [LARGE SCALE GENOMIC DNA]</scope>
    <source>
        <strain evidence="1 2">BJ06-0157</strain>
    </source>
</reference>
<proteinExistence type="predicted"/>
<evidence type="ECO:0000313" key="1">
    <source>
        <dbReference type="EMBL" id="MBF6298249.1"/>
    </source>
</evidence>
<gene>
    <name evidence="1" type="ORF">IU459_11925</name>
</gene>
<comment type="caution">
    <text evidence="1">The sequence shown here is derived from an EMBL/GenBank/DDBJ whole genome shotgun (WGS) entry which is preliminary data.</text>
</comment>
<sequence>MRELTAADYKRIRAQLAAMQRVNMWGPGRLALVAMLLIQLARTEPVWALPPDPLEEAQRAMMRLFDPKPAPAPVVCPPPMRAAVLPRLDAAETWLLARAATAAVHGRVRLWAHDFREIAELHPARPPGVGWAACRGEGCPWCAWAVDPTPDKLPAFVMWKNPYLPREQAEWVTAEIGGYRVSGPANQQGVRLFEGEALW</sequence>
<protein>
    <submittedName>
        <fullName evidence="1">Uncharacterized protein</fullName>
    </submittedName>
</protein>
<name>A0ABS0CNS6_9NOCA</name>
<evidence type="ECO:0000313" key="2">
    <source>
        <dbReference type="Proteomes" id="UP000702209"/>
    </source>
</evidence>
<organism evidence="1 2">
    <name type="scientific">Nocardia amamiensis</name>
    <dbReference type="NCBI Taxonomy" id="404578"/>
    <lineage>
        <taxon>Bacteria</taxon>
        <taxon>Bacillati</taxon>
        <taxon>Actinomycetota</taxon>
        <taxon>Actinomycetes</taxon>
        <taxon>Mycobacteriales</taxon>
        <taxon>Nocardiaceae</taxon>
        <taxon>Nocardia</taxon>
    </lineage>
</organism>
<accession>A0ABS0CNS6</accession>
<keyword evidence="2" id="KW-1185">Reference proteome</keyword>
<dbReference type="Proteomes" id="UP000702209">
    <property type="component" value="Unassembled WGS sequence"/>
</dbReference>
<dbReference type="EMBL" id="JADLQX010000007">
    <property type="protein sequence ID" value="MBF6298249.1"/>
    <property type="molecule type" value="Genomic_DNA"/>
</dbReference>
<dbReference type="RefSeq" id="WP_195129558.1">
    <property type="nucleotide sequence ID" value="NZ_JADLQX010000007.1"/>
</dbReference>